<organism evidence="14">
    <name type="scientific">Tanacetum cinerariifolium</name>
    <name type="common">Dalmatian daisy</name>
    <name type="synonym">Chrysanthemum cinerariifolium</name>
    <dbReference type="NCBI Taxonomy" id="118510"/>
    <lineage>
        <taxon>Eukaryota</taxon>
        <taxon>Viridiplantae</taxon>
        <taxon>Streptophyta</taxon>
        <taxon>Embryophyta</taxon>
        <taxon>Tracheophyta</taxon>
        <taxon>Spermatophyta</taxon>
        <taxon>Magnoliopsida</taxon>
        <taxon>eudicotyledons</taxon>
        <taxon>Gunneridae</taxon>
        <taxon>Pentapetalae</taxon>
        <taxon>asterids</taxon>
        <taxon>campanulids</taxon>
        <taxon>Asterales</taxon>
        <taxon>Asteraceae</taxon>
        <taxon>Asteroideae</taxon>
        <taxon>Anthemideae</taxon>
        <taxon>Anthemidinae</taxon>
        <taxon>Tanacetum</taxon>
    </lineage>
</organism>
<evidence type="ECO:0000256" key="12">
    <source>
        <dbReference type="SAM" id="SignalP"/>
    </source>
</evidence>
<dbReference type="PANTHER" id="PTHR34596:SF2">
    <property type="entry name" value="CHITOPORIN"/>
    <property type="match status" value="1"/>
</dbReference>
<evidence type="ECO:0000256" key="1">
    <source>
        <dbReference type="ARBA" id="ARBA00012831"/>
    </source>
</evidence>
<feature type="domain" description="Aminoacyl-transfer RNA synthetases class-II family profile" evidence="13">
    <location>
        <begin position="488"/>
        <end position="921"/>
    </location>
</feature>
<proteinExistence type="inferred from homology"/>
<sequence>MRVMKWSAIALAVTAASTQLASAAAFVSDQSEATGFVEGSKLDLKARNYYFNRDRKNGGVDSKDWTQGFWGNFSSGYTQGMIGVGIDAFGYAGFKLDGENHYSGSGNLVTDSDGKNEDSFGKAGGAVKFRVSKTELKIGDMQPQNPVFAVGGSRLLPQTATGVSLQSSEIKGLDVEAGRFTSGTSQDDMTHNGDIWATYAGVTSKSATYGGGKYSITDNLGVGFYYNKLEDVWNQYYGNVNYALPISDDQSLAFDFNYYNTQDTGSKKAGDISNNAYSLSAAYSFLAAHTLTLAFQKVNGDTPFDYIGIGDNNRGGDSIFLANSIQYSDFNAPGEKSWQARYDLNMATYGAPGLSFMARYVTGTDIDGTHTPSNSTYTGLYGEDGSHHETNVEAKYVVQTGPAKDLSFRIRQAWHRANADEGEGDINEFPVPPPYNPESFPSHSNRQRPTMRTSQYLLATQKETPSDAVVISHQLMLRAGMIRKLASGLYTWLPMGLRVLRKVEAVVREEMNAAGALEVLMPGIQPAELWQESGRWEQYGPELLRLKDRHDRDFCAGPTHEEVITDLARNELNSYKQLPINMYQIQTKFRDEIRPRFGLMRGREFIMKDAYSFHATQDSLQETYDRMHQAYCNVFTRLGLNFRPVVADNGSIGGAGSHEFHVLAESGEDDIVFSDTSDYAANIEKAQAIPREASRPAAAEQMRLVDTPDAKTIAALVEQYNLPIEKTVKTLVVHAAEEGKLIALIIRGDHELNEIKASNLEQVASPLVMASEAELRDAIGAGAGSLGPLNLPLPCIIDRSVELMSDFAIGANIDDKHYFGVNWERDLPVPTVADLRNVVAGDPSPDGQGTVIIKRGIEVGHIFQLGTKYSDAMKCQVLGENGKPVTLTMGCYGIGVSRVVAAAIEQNNDANGIIWSDALAPFQIALVPLRYETEAVKEATDK</sequence>
<dbReference type="NCBIfam" id="NF006625">
    <property type="entry name" value="PRK09194.1"/>
    <property type="match status" value="1"/>
</dbReference>
<comment type="caution">
    <text evidence="14">The sequence shown here is derived from an EMBL/GenBank/DDBJ whole genome shotgun (WGS) entry which is preliminary data.</text>
</comment>
<dbReference type="InterPro" id="IPR045864">
    <property type="entry name" value="aa-tRNA-synth_II/BPL/LPL"/>
</dbReference>
<dbReference type="SUPFAM" id="SSF55826">
    <property type="entry name" value="YbaK/ProRS associated domain"/>
    <property type="match status" value="1"/>
</dbReference>
<dbReference type="EC" id="6.1.1.15" evidence="1"/>
<evidence type="ECO:0000256" key="7">
    <source>
        <dbReference type="ARBA" id="ARBA00022840"/>
    </source>
</evidence>
<evidence type="ECO:0000256" key="3">
    <source>
        <dbReference type="ARBA" id="ARBA00022490"/>
    </source>
</evidence>
<dbReference type="InterPro" id="IPR007214">
    <property type="entry name" value="YbaK/aa-tRNA-synth-assoc-dom"/>
</dbReference>
<evidence type="ECO:0000256" key="10">
    <source>
        <dbReference type="ARBA" id="ARBA00029731"/>
    </source>
</evidence>
<dbReference type="CDD" id="cd04334">
    <property type="entry name" value="ProRS-INS"/>
    <property type="match status" value="1"/>
</dbReference>
<dbReference type="FunFam" id="3.30.930.10:FF:000097">
    <property type="entry name" value="Proline--tRNA ligase"/>
    <property type="match status" value="1"/>
</dbReference>
<dbReference type="InterPro" id="IPR002316">
    <property type="entry name" value="Pro-tRNA-ligase_IIa"/>
</dbReference>
<dbReference type="Pfam" id="PF04073">
    <property type="entry name" value="tRNA_edit"/>
    <property type="match status" value="1"/>
</dbReference>
<keyword evidence="6" id="KW-0547">Nucleotide-binding</keyword>
<dbReference type="Gene3D" id="3.90.960.10">
    <property type="entry name" value="YbaK/aminoacyl-tRNA synthetase-associated domain"/>
    <property type="match status" value="1"/>
</dbReference>
<evidence type="ECO:0000256" key="8">
    <source>
        <dbReference type="ARBA" id="ARBA00022917"/>
    </source>
</evidence>
<keyword evidence="9" id="KW-0030">Aminoacyl-tRNA synthetase</keyword>
<dbReference type="GO" id="GO:0016020">
    <property type="term" value="C:membrane"/>
    <property type="evidence" value="ECO:0007669"/>
    <property type="project" value="InterPro"/>
</dbReference>
<keyword evidence="8" id="KW-0648">Protein biosynthesis</keyword>
<dbReference type="InterPro" id="IPR004500">
    <property type="entry name" value="Pro-tRNA-synth_IIa_bac-type"/>
</dbReference>
<name>A0A699IW01_TANCI</name>
<dbReference type="GO" id="GO:0002161">
    <property type="term" value="F:aminoacyl-tRNA deacylase activity"/>
    <property type="evidence" value="ECO:0007669"/>
    <property type="project" value="InterPro"/>
</dbReference>
<evidence type="ECO:0000256" key="5">
    <source>
        <dbReference type="ARBA" id="ARBA00022729"/>
    </source>
</evidence>
<feature type="non-terminal residue" evidence="14">
    <location>
        <position position="942"/>
    </location>
</feature>
<dbReference type="GO" id="GO:0005737">
    <property type="term" value="C:cytoplasm"/>
    <property type="evidence" value="ECO:0007669"/>
    <property type="project" value="InterPro"/>
</dbReference>
<dbReference type="InterPro" id="IPR023717">
    <property type="entry name" value="Pro-tRNA-Synthase_IIa_type1"/>
</dbReference>
<dbReference type="HAMAP" id="MF_01569">
    <property type="entry name" value="Pro_tRNA_synth_type1"/>
    <property type="match status" value="1"/>
</dbReference>
<dbReference type="GO" id="GO:0005524">
    <property type="term" value="F:ATP binding"/>
    <property type="evidence" value="ECO:0007669"/>
    <property type="project" value="UniProtKB-KW"/>
</dbReference>
<dbReference type="GO" id="GO:0004827">
    <property type="term" value="F:proline-tRNA ligase activity"/>
    <property type="evidence" value="ECO:0007669"/>
    <property type="project" value="UniProtKB-EC"/>
</dbReference>
<protein>
    <recommendedName>
        <fullName evidence="1">proline--tRNA ligase</fullName>
        <ecNumber evidence="1">6.1.1.15</ecNumber>
    </recommendedName>
    <alternativeName>
        <fullName evidence="10">Prolyl-tRNA synthetase</fullName>
    </alternativeName>
</protein>
<dbReference type="SUPFAM" id="SSF55681">
    <property type="entry name" value="Class II aaRS and biotin synthetases"/>
    <property type="match status" value="1"/>
</dbReference>
<evidence type="ECO:0000256" key="4">
    <source>
        <dbReference type="ARBA" id="ARBA00022598"/>
    </source>
</evidence>
<dbReference type="AlphaFoldDB" id="A0A699IW01"/>
<feature type="signal peptide" evidence="12">
    <location>
        <begin position="1"/>
        <end position="23"/>
    </location>
</feature>
<keyword evidence="5 12" id="KW-0732">Signal</keyword>
<evidence type="ECO:0000259" key="13">
    <source>
        <dbReference type="PROSITE" id="PS50862"/>
    </source>
</evidence>
<dbReference type="CDD" id="cd00779">
    <property type="entry name" value="ProRS_core_prok"/>
    <property type="match status" value="1"/>
</dbReference>
<dbReference type="InterPro" id="IPR006195">
    <property type="entry name" value="aa-tRNA-synth_II"/>
</dbReference>
<dbReference type="NCBIfam" id="TIGR00409">
    <property type="entry name" value="proS_fam_II"/>
    <property type="match status" value="1"/>
</dbReference>
<evidence type="ECO:0000256" key="2">
    <source>
        <dbReference type="ARBA" id="ARBA00022448"/>
    </source>
</evidence>
<dbReference type="FunFam" id="3.90.960.10:FF:000001">
    <property type="entry name" value="Proline--tRNA ligase"/>
    <property type="match status" value="1"/>
</dbReference>
<dbReference type="EMBL" id="BKCJ010340479">
    <property type="protein sequence ID" value="GEZ90858.1"/>
    <property type="molecule type" value="Genomic_DNA"/>
</dbReference>
<dbReference type="InterPro" id="IPR005318">
    <property type="entry name" value="OM_porin_bac"/>
</dbReference>
<evidence type="ECO:0000256" key="11">
    <source>
        <dbReference type="ARBA" id="ARBA00047671"/>
    </source>
</evidence>
<keyword evidence="4 14" id="KW-0436">Ligase</keyword>
<keyword evidence="7" id="KW-0067">ATP-binding</keyword>
<dbReference type="PANTHER" id="PTHR34596">
    <property type="entry name" value="CHITOPORIN"/>
    <property type="match status" value="1"/>
</dbReference>
<comment type="catalytic activity">
    <reaction evidence="11">
        <text>tRNA(Pro) + L-proline + ATP = L-prolyl-tRNA(Pro) + AMP + diphosphate</text>
        <dbReference type="Rhea" id="RHEA:14305"/>
        <dbReference type="Rhea" id="RHEA-COMP:9700"/>
        <dbReference type="Rhea" id="RHEA-COMP:9702"/>
        <dbReference type="ChEBI" id="CHEBI:30616"/>
        <dbReference type="ChEBI" id="CHEBI:33019"/>
        <dbReference type="ChEBI" id="CHEBI:60039"/>
        <dbReference type="ChEBI" id="CHEBI:78442"/>
        <dbReference type="ChEBI" id="CHEBI:78532"/>
        <dbReference type="ChEBI" id="CHEBI:456215"/>
        <dbReference type="EC" id="6.1.1.15"/>
    </reaction>
</comment>
<dbReference type="Gene3D" id="2.40.160.10">
    <property type="entry name" value="Porin"/>
    <property type="match status" value="1"/>
</dbReference>
<accession>A0A699IW01</accession>
<dbReference type="InterPro" id="IPR023614">
    <property type="entry name" value="Porin_dom_sf"/>
</dbReference>
<evidence type="ECO:0000256" key="6">
    <source>
        <dbReference type="ARBA" id="ARBA00022741"/>
    </source>
</evidence>
<dbReference type="Gene3D" id="3.30.930.10">
    <property type="entry name" value="Bira Bifunctional Protein, Domain 2"/>
    <property type="match status" value="2"/>
</dbReference>
<keyword evidence="2" id="KW-0813">Transport</keyword>
<dbReference type="PROSITE" id="PS50862">
    <property type="entry name" value="AA_TRNA_LIGASE_II"/>
    <property type="match status" value="1"/>
</dbReference>
<gene>
    <name evidence="14" type="ORF">Tci_562831</name>
</gene>
<dbReference type="FunFam" id="3.30.930.10:FF:000043">
    <property type="entry name" value="Proline--tRNA ligase"/>
    <property type="match status" value="1"/>
</dbReference>
<dbReference type="GO" id="GO:0015288">
    <property type="term" value="F:porin activity"/>
    <property type="evidence" value="ECO:0007669"/>
    <property type="project" value="TreeGrafter"/>
</dbReference>
<evidence type="ECO:0000256" key="9">
    <source>
        <dbReference type="ARBA" id="ARBA00023146"/>
    </source>
</evidence>
<keyword evidence="3" id="KW-0963">Cytoplasm</keyword>
<evidence type="ECO:0000313" key="14">
    <source>
        <dbReference type="EMBL" id="GEZ90858.1"/>
    </source>
</evidence>
<feature type="chain" id="PRO_5025365037" description="proline--tRNA ligase" evidence="12">
    <location>
        <begin position="24"/>
        <end position="942"/>
    </location>
</feature>
<dbReference type="Pfam" id="PF03573">
    <property type="entry name" value="OprD"/>
    <property type="match status" value="1"/>
</dbReference>
<dbReference type="InterPro" id="IPR033730">
    <property type="entry name" value="ProRS_core_prok"/>
</dbReference>
<dbReference type="PRINTS" id="PR01046">
    <property type="entry name" value="TRNASYNTHPRO"/>
</dbReference>
<dbReference type="Pfam" id="PF00587">
    <property type="entry name" value="tRNA-synt_2b"/>
    <property type="match status" value="1"/>
</dbReference>
<dbReference type="InterPro" id="IPR002314">
    <property type="entry name" value="aa-tRNA-synt_IIb"/>
</dbReference>
<dbReference type="InterPro" id="IPR036754">
    <property type="entry name" value="YbaK/aa-tRNA-synt-asso_dom_sf"/>
</dbReference>
<reference evidence="14" key="1">
    <citation type="journal article" date="2019" name="Sci. Rep.">
        <title>Draft genome of Tanacetum cinerariifolium, the natural source of mosquito coil.</title>
        <authorList>
            <person name="Yamashiro T."/>
            <person name="Shiraishi A."/>
            <person name="Satake H."/>
            <person name="Nakayama K."/>
        </authorList>
    </citation>
    <scope>NUCLEOTIDE SEQUENCE</scope>
</reference>
<dbReference type="GO" id="GO:0006433">
    <property type="term" value="P:prolyl-tRNA aminoacylation"/>
    <property type="evidence" value="ECO:0007669"/>
    <property type="project" value="InterPro"/>
</dbReference>